<protein>
    <submittedName>
        <fullName evidence="3">Uncharacterized protein</fullName>
    </submittedName>
</protein>
<name>A0A915CM60_9BILA</name>
<feature type="region of interest" description="Disordered" evidence="1">
    <location>
        <begin position="76"/>
        <end position="100"/>
    </location>
</feature>
<evidence type="ECO:0000313" key="3">
    <source>
        <dbReference type="WBParaSite" id="jg10441"/>
    </source>
</evidence>
<evidence type="ECO:0000256" key="1">
    <source>
        <dbReference type="SAM" id="MobiDB-lite"/>
    </source>
</evidence>
<proteinExistence type="predicted"/>
<dbReference type="WBParaSite" id="jg10441">
    <property type="protein sequence ID" value="jg10441"/>
    <property type="gene ID" value="jg10441"/>
</dbReference>
<dbReference type="Proteomes" id="UP000887574">
    <property type="component" value="Unplaced"/>
</dbReference>
<keyword evidence="2" id="KW-1185">Reference proteome</keyword>
<dbReference type="AlphaFoldDB" id="A0A915CM60"/>
<sequence>MHNKPLKFVSSSSNGGAAQQGYALAHKAREQMCIAEQQKSLRSQFLHSSSSFLEMEENEWQKHLDAWRKKRISAILNPTQQPPDPNNNRRHSISIDQPSNTCDVAPRQWMDWMAADLLQPVVKK</sequence>
<accession>A0A915CM60</accession>
<reference evidence="3" key="1">
    <citation type="submission" date="2022-11" db="UniProtKB">
        <authorList>
            <consortium name="WormBaseParasite"/>
        </authorList>
    </citation>
    <scope>IDENTIFICATION</scope>
</reference>
<organism evidence="2 3">
    <name type="scientific">Ditylenchus dipsaci</name>
    <dbReference type="NCBI Taxonomy" id="166011"/>
    <lineage>
        <taxon>Eukaryota</taxon>
        <taxon>Metazoa</taxon>
        <taxon>Ecdysozoa</taxon>
        <taxon>Nematoda</taxon>
        <taxon>Chromadorea</taxon>
        <taxon>Rhabditida</taxon>
        <taxon>Tylenchina</taxon>
        <taxon>Tylenchomorpha</taxon>
        <taxon>Sphaerularioidea</taxon>
        <taxon>Anguinidae</taxon>
        <taxon>Anguininae</taxon>
        <taxon>Ditylenchus</taxon>
    </lineage>
</organism>
<evidence type="ECO:0000313" key="2">
    <source>
        <dbReference type="Proteomes" id="UP000887574"/>
    </source>
</evidence>